<evidence type="ECO:0000313" key="2">
    <source>
        <dbReference type="EMBL" id="MXU95993.1"/>
    </source>
</evidence>
<dbReference type="EMBL" id="GIFC01013910">
    <property type="protein sequence ID" value="MXU95993.1"/>
    <property type="molecule type" value="Transcribed_RNA"/>
</dbReference>
<protein>
    <submittedName>
        <fullName evidence="2">Putative secreted protein</fullName>
    </submittedName>
</protein>
<dbReference type="AlphaFoldDB" id="A0A6B0V169"/>
<accession>A0A6B0V169</accession>
<reference evidence="2" key="1">
    <citation type="submission" date="2019-12" db="EMBL/GenBank/DDBJ databases">
        <title>An insight into the sialome of adult female Ixodes ricinus ticks feeding for 6 days.</title>
        <authorList>
            <person name="Perner J."/>
            <person name="Ribeiro J.M.C."/>
        </authorList>
    </citation>
    <scope>NUCLEOTIDE SEQUENCE</scope>
    <source>
        <strain evidence="2">Semi-engorged</strain>
        <tissue evidence="2">Salivary glands</tissue>
    </source>
</reference>
<organism evidence="2">
    <name type="scientific">Ixodes ricinus</name>
    <name type="common">Common tick</name>
    <name type="synonym">Acarus ricinus</name>
    <dbReference type="NCBI Taxonomy" id="34613"/>
    <lineage>
        <taxon>Eukaryota</taxon>
        <taxon>Metazoa</taxon>
        <taxon>Ecdysozoa</taxon>
        <taxon>Arthropoda</taxon>
        <taxon>Chelicerata</taxon>
        <taxon>Arachnida</taxon>
        <taxon>Acari</taxon>
        <taxon>Parasitiformes</taxon>
        <taxon>Ixodida</taxon>
        <taxon>Ixodoidea</taxon>
        <taxon>Ixodidae</taxon>
        <taxon>Ixodinae</taxon>
        <taxon>Ixodes</taxon>
    </lineage>
</organism>
<name>A0A6B0V169_IXORI</name>
<evidence type="ECO:0000256" key="1">
    <source>
        <dbReference type="SAM" id="MobiDB-lite"/>
    </source>
</evidence>
<proteinExistence type="predicted"/>
<sequence length="201" mass="21526">MRAALAAGRTPARREGVPVALVLLAALDEAPLARRVAGQVRGRTRHALHAPAVHLGPRRQPGHREARAGPAVAQASHAVARVPVVVQPAREARVAGAPDVSAAPLAVPAPVARLHLQLGPRSRQPDRHHPAGPVQEEGDSVLPVPRVALVELRLSFGLRRLRGLKVREAPLQAQVRLRQVRPRGPRHRSDGAGPDIRQRVP</sequence>
<feature type="region of interest" description="Disordered" evidence="1">
    <location>
        <begin position="177"/>
        <end position="201"/>
    </location>
</feature>
<feature type="region of interest" description="Disordered" evidence="1">
    <location>
        <begin position="120"/>
        <end position="139"/>
    </location>
</feature>